<organism evidence="2">
    <name type="scientific">uncultured Caudovirales phage</name>
    <dbReference type="NCBI Taxonomy" id="2100421"/>
    <lineage>
        <taxon>Viruses</taxon>
        <taxon>Duplodnaviria</taxon>
        <taxon>Heunggongvirae</taxon>
        <taxon>Uroviricota</taxon>
        <taxon>Caudoviricetes</taxon>
        <taxon>Peduoviridae</taxon>
        <taxon>Maltschvirus</taxon>
        <taxon>Maltschvirus maltsch</taxon>
    </lineage>
</organism>
<reference evidence="2" key="1">
    <citation type="submission" date="2020-04" db="EMBL/GenBank/DDBJ databases">
        <authorList>
            <person name="Chiriac C."/>
            <person name="Salcher M."/>
            <person name="Ghai R."/>
            <person name="Kavagutti S V."/>
        </authorList>
    </citation>
    <scope>NUCLEOTIDE SEQUENCE</scope>
</reference>
<proteinExistence type="predicted"/>
<name>A0A6J5LQR7_9CAUD</name>
<sequence>MSGQWSVRGVNHLDDRWEVLNRRGAVVAVIQWIRTLDHPGDAKRRISAGLDGAHGDRQPPRCWTIPAEQPGPNRWEIRHNGELCGEITWNHPPPGVPPQVWIDRVLAGLNYVDRARRLLPPAPARPARWAS</sequence>
<protein>
    <submittedName>
        <fullName evidence="2">Uncharacterized protein</fullName>
    </submittedName>
</protein>
<dbReference type="EMBL" id="LR796326">
    <property type="protein sequence ID" value="CAB4136875.1"/>
    <property type="molecule type" value="Genomic_DNA"/>
</dbReference>
<evidence type="ECO:0000256" key="1">
    <source>
        <dbReference type="SAM" id="MobiDB-lite"/>
    </source>
</evidence>
<evidence type="ECO:0000313" key="2">
    <source>
        <dbReference type="EMBL" id="CAB4136875.1"/>
    </source>
</evidence>
<accession>A0A6J5LQR7</accession>
<feature type="region of interest" description="Disordered" evidence="1">
    <location>
        <begin position="46"/>
        <end position="69"/>
    </location>
</feature>
<gene>
    <name evidence="2" type="ORF">UFOVP314_14</name>
</gene>